<keyword evidence="1 4" id="KW-0328">Glycosyltransferase</keyword>
<gene>
    <name evidence="4" type="primary">gpt_1</name>
    <name evidence="4" type="ORF">Mgrana_01085</name>
</gene>
<sequence>MSEELQGYTGKQYLSWQDITHLVHKLLGKINPREYDCILAVTRGGMIPACLLSEATDLRDILTAAVMFYTAEGQTLEEPHFLQFPGDTLLLGKRVLIVDDVWDSGKTAVAVRARVKLAGGKPTLAVLHFKPKKNRFPGDGPDLYASETDAWIVYPWDPAQGWASLGQAPSQA</sequence>
<comment type="caution">
    <text evidence="4">The sequence shown here is derived from an EMBL/GenBank/DDBJ whole genome shotgun (WGS) entry which is preliminary data.</text>
</comment>
<dbReference type="EMBL" id="QWLB01000011">
    <property type="protein sequence ID" value="RIH92962.1"/>
    <property type="molecule type" value="Genomic_DNA"/>
</dbReference>
<feature type="domain" description="Phosphoribosyltransferase" evidence="3">
    <location>
        <begin position="11"/>
        <end position="157"/>
    </location>
</feature>
<dbReference type="Pfam" id="PF00156">
    <property type="entry name" value="Pribosyltran"/>
    <property type="match status" value="1"/>
</dbReference>
<dbReference type="InterPro" id="IPR000836">
    <property type="entry name" value="PRTase_dom"/>
</dbReference>
<dbReference type="GO" id="GO:0000310">
    <property type="term" value="F:xanthine phosphoribosyltransferase activity"/>
    <property type="evidence" value="ECO:0007669"/>
    <property type="project" value="UniProtKB-EC"/>
</dbReference>
<name>A0A399FD94_9DEIN</name>
<dbReference type="PANTHER" id="PTHR43363">
    <property type="entry name" value="HYPOXANTHINE PHOSPHORIBOSYLTRANSFERASE"/>
    <property type="match status" value="1"/>
</dbReference>
<dbReference type="PANTHER" id="PTHR43363:SF1">
    <property type="entry name" value="HYPOXANTHINE-GUANINE PHOSPHORIBOSYLTRANSFERASE"/>
    <property type="match status" value="1"/>
</dbReference>
<dbReference type="CDD" id="cd06223">
    <property type="entry name" value="PRTases_typeI"/>
    <property type="match status" value="1"/>
</dbReference>
<dbReference type="AlphaFoldDB" id="A0A399FD94"/>
<evidence type="ECO:0000259" key="3">
    <source>
        <dbReference type="Pfam" id="PF00156"/>
    </source>
</evidence>
<organism evidence="4 5">
    <name type="scientific">Meiothermus granaticius NBRC 107808</name>
    <dbReference type="NCBI Taxonomy" id="1227551"/>
    <lineage>
        <taxon>Bacteria</taxon>
        <taxon>Thermotogati</taxon>
        <taxon>Deinococcota</taxon>
        <taxon>Deinococci</taxon>
        <taxon>Thermales</taxon>
        <taxon>Thermaceae</taxon>
        <taxon>Meiothermus</taxon>
    </lineage>
</organism>
<evidence type="ECO:0000256" key="1">
    <source>
        <dbReference type="ARBA" id="ARBA00022676"/>
    </source>
</evidence>
<dbReference type="SUPFAM" id="SSF53271">
    <property type="entry name" value="PRTase-like"/>
    <property type="match status" value="1"/>
</dbReference>
<evidence type="ECO:0000313" key="4">
    <source>
        <dbReference type="EMBL" id="RIH92962.1"/>
    </source>
</evidence>
<dbReference type="OrthoDB" id="307631at2"/>
<accession>A0A399FD94</accession>
<reference evidence="4 5" key="1">
    <citation type="submission" date="2018-08" db="EMBL/GenBank/DDBJ databases">
        <title>Meiothermus granaticius genome AF-68 sequencing project.</title>
        <authorList>
            <person name="Da Costa M.S."/>
            <person name="Albuquerque L."/>
            <person name="Raposo P."/>
            <person name="Froufe H.J.C."/>
            <person name="Barroso C.S."/>
            <person name="Egas C."/>
        </authorList>
    </citation>
    <scope>NUCLEOTIDE SEQUENCE [LARGE SCALE GENOMIC DNA]</scope>
    <source>
        <strain evidence="4 5">AF-68</strain>
    </source>
</reference>
<dbReference type="InterPro" id="IPR029057">
    <property type="entry name" value="PRTase-like"/>
</dbReference>
<dbReference type="Proteomes" id="UP000266178">
    <property type="component" value="Unassembled WGS sequence"/>
</dbReference>
<dbReference type="RefSeq" id="WP_119356593.1">
    <property type="nucleotide sequence ID" value="NZ_BJXM01000003.1"/>
</dbReference>
<keyword evidence="2 4" id="KW-0808">Transferase</keyword>
<evidence type="ECO:0000313" key="5">
    <source>
        <dbReference type="Proteomes" id="UP000266178"/>
    </source>
</evidence>
<dbReference type="Gene3D" id="3.40.50.2020">
    <property type="match status" value="1"/>
</dbReference>
<dbReference type="EC" id="2.4.2.22" evidence="4"/>
<proteinExistence type="predicted"/>
<protein>
    <submittedName>
        <fullName evidence="4">Xanthine phosphoribosyltransferase</fullName>
        <ecNumber evidence="4">2.4.2.22</ecNumber>
    </submittedName>
</protein>
<evidence type="ECO:0000256" key="2">
    <source>
        <dbReference type="ARBA" id="ARBA00022679"/>
    </source>
</evidence>
<keyword evidence="5" id="KW-1185">Reference proteome</keyword>